<dbReference type="SMART" id="SM00298">
    <property type="entry name" value="CHROMO"/>
    <property type="match status" value="1"/>
</dbReference>
<feature type="compositionally biased region" description="Basic and acidic residues" evidence="4">
    <location>
        <begin position="322"/>
        <end position="331"/>
    </location>
</feature>
<dbReference type="PANTHER" id="PTHR24559:SF444">
    <property type="entry name" value="REVERSE TRANSCRIPTASE DOMAIN-CONTAINING PROTEIN"/>
    <property type="match status" value="1"/>
</dbReference>
<dbReference type="PROSITE" id="PS50878">
    <property type="entry name" value="RT_POL"/>
    <property type="match status" value="1"/>
</dbReference>
<dbReference type="EMBL" id="BFEA01000634">
    <property type="protein sequence ID" value="GBG87829.1"/>
    <property type="molecule type" value="Genomic_DNA"/>
</dbReference>
<dbReference type="Pfam" id="PF00098">
    <property type="entry name" value="zf-CCHC"/>
    <property type="match status" value="1"/>
</dbReference>
<dbReference type="SUPFAM" id="SSF56672">
    <property type="entry name" value="DNA/RNA polymerases"/>
    <property type="match status" value="1"/>
</dbReference>
<evidence type="ECO:0000313" key="9">
    <source>
        <dbReference type="Proteomes" id="UP000265515"/>
    </source>
</evidence>
<dbReference type="InterPro" id="IPR056924">
    <property type="entry name" value="SH3_Tf2-1"/>
</dbReference>
<feature type="compositionally biased region" description="Low complexity" evidence="4">
    <location>
        <begin position="136"/>
        <end position="150"/>
    </location>
</feature>
<dbReference type="InterPro" id="IPR023780">
    <property type="entry name" value="Chromo_domain"/>
</dbReference>
<dbReference type="Gene3D" id="3.10.10.10">
    <property type="entry name" value="HIV Type 1 Reverse Transcriptase, subunit A, domain 1"/>
    <property type="match status" value="1"/>
</dbReference>
<evidence type="ECO:0000256" key="2">
    <source>
        <dbReference type="ARBA" id="ARBA00023242"/>
    </source>
</evidence>
<feature type="domain" description="Reverse transcriptase" evidence="7">
    <location>
        <begin position="771"/>
        <end position="983"/>
    </location>
</feature>
<dbReference type="GO" id="GO:0008270">
    <property type="term" value="F:zinc ion binding"/>
    <property type="evidence" value="ECO:0007669"/>
    <property type="project" value="UniProtKB-KW"/>
</dbReference>
<dbReference type="SUPFAM" id="SSF54160">
    <property type="entry name" value="Chromo domain-like"/>
    <property type="match status" value="1"/>
</dbReference>
<evidence type="ECO:0000256" key="1">
    <source>
        <dbReference type="ARBA" id="ARBA00004123"/>
    </source>
</evidence>
<dbReference type="InterPro" id="IPR053134">
    <property type="entry name" value="RNA-dir_DNA_polymerase"/>
</dbReference>
<dbReference type="Gene3D" id="4.10.60.10">
    <property type="entry name" value="Zinc finger, CCHC-type"/>
    <property type="match status" value="1"/>
</dbReference>
<dbReference type="Gramene" id="GBG87829">
    <property type="protein sequence ID" value="GBG87829"/>
    <property type="gene ID" value="CBR_g45985"/>
</dbReference>
<dbReference type="Proteomes" id="UP000265515">
    <property type="component" value="Unassembled WGS sequence"/>
</dbReference>
<keyword evidence="9" id="KW-1185">Reference proteome</keyword>
<dbReference type="CDD" id="cd01647">
    <property type="entry name" value="RT_LTR"/>
    <property type="match status" value="1"/>
</dbReference>
<comment type="subcellular location">
    <subcellularLocation>
        <location evidence="1">Nucleus</location>
    </subcellularLocation>
</comment>
<feature type="domain" description="CCHC-type" evidence="6">
    <location>
        <begin position="97"/>
        <end position="111"/>
    </location>
</feature>
<dbReference type="InterPro" id="IPR043128">
    <property type="entry name" value="Rev_trsase/Diguanyl_cyclase"/>
</dbReference>
<keyword evidence="3" id="KW-0863">Zinc-finger</keyword>
<dbReference type="Gene3D" id="3.30.70.270">
    <property type="match status" value="1"/>
</dbReference>
<keyword evidence="3" id="KW-0862">Zinc</keyword>
<keyword evidence="2" id="KW-0539">Nucleus</keyword>
<dbReference type="Pfam" id="PF00078">
    <property type="entry name" value="RVT_1"/>
    <property type="match status" value="1"/>
</dbReference>
<keyword evidence="3" id="KW-0479">Metal-binding</keyword>
<dbReference type="SMART" id="SM00343">
    <property type="entry name" value="ZnF_C2HC"/>
    <property type="match status" value="1"/>
</dbReference>
<dbReference type="Pfam" id="PF24626">
    <property type="entry name" value="SH3_Tf2-1"/>
    <property type="match status" value="1"/>
</dbReference>
<feature type="compositionally biased region" description="Low complexity" evidence="4">
    <location>
        <begin position="671"/>
        <end position="686"/>
    </location>
</feature>
<protein>
    <recommendedName>
        <fullName evidence="10">Reverse transcriptase</fullName>
    </recommendedName>
</protein>
<dbReference type="InterPro" id="IPR043502">
    <property type="entry name" value="DNA/RNA_pol_sf"/>
</dbReference>
<organism evidence="8 9">
    <name type="scientific">Chara braunii</name>
    <name type="common">Braun's stonewort</name>
    <dbReference type="NCBI Taxonomy" id="69332"/>
    <lineage>
        <taxon>Eukaryota</taxon>
        <taxon>Viridiplantae</taxon>
        <taxon>Streptophyta</taxon>
        <taxon>Charophyceae</taxon>
        <taxon>Charales</taxon>
        <taxon>Characeae</taxon>
        <taxon>Chara</taxon>
    </lineage>
</organism>
<gene>
    <name evidence="8" type="ORF">CBR_g45985</name>
</gene>
<feature type="region of interest" description="Disordered" evidence="4">
    <location>
        <begin position="290"/>
        <end position="331"/>
    </location>
</feature>
<feature type="region of interest" description="Disordered" evidence="4">
    <location>
        <begin position="115"/>
        <end position="152"/>
    </location>
</feature>
<dbReference type="CDD" id="cd00024">
    <property type="entry name" value="CD_CSD"/>
    <property type="match status" value="1"/>
</dbReference>
<evidence type="ECO:0000259" key="7">
    <source>
        <dbReference type="PROSITE" id="PS50878"/>
    </source>
</evidence>
<name>A0A388M027_CHABU</name>
<feature type="region of interest" description="Disordered" evidence="4">
    <location>
        <begin position="503"/>
        <end position="555"/>
    </location>
</feature>
<evidence type="ECO:0000256" key="4">
    <source>
        <dbReference type="SAM" id="MobiDB-lite"/>
    </source>
</evidence>
<dbReference type="SUPFAM" id="SSF57756">
    <property type="entry name" value="Retrovirus zinc finger-like domains"/>
    <property type="match status" value="1"/>
</dbReference>
<reference evidence="8 9" key="1">
    <citation type="journal article" date="2018" name="Cell">
        <title>The Chara Genome: Secondary Complexity and Implications for Plant Terrestrialization.</title>
        <authorList>
            <person name="Nishiyama T."/>
            <person name="Sakayama H."/>
            <person name="Vries J.D."/>
            <person name="Buschmann H."/>
            <person name="Saint-Marcoux D."/>
            <person name="Ullrich K.K."/>
            <person name="Haas F.B."/>
            <person name="Vanderstraeten L."/>
            <person name="Becker D."/>
            <person name="Lang D."/>
            <person name="Vosolsobe S."/>
            <person name="Rombauts S."/>
            <person name="Wilhelmsson P.K.I."/>
            <person name="Janitza P."/>
            <person name="Kern R."/>
            <person name="Heyl A."/>
            <person name="Rumpler F."/>
            <person name="Villalobos L.I.A.C."/>
            <person name="Clay J.M."/>
            <person name="Skokan R."/>
            <person name="Toyoda A."/>
            <person name="Suzuki Y."/>
            <person name="Kagoshima H."/>
            <person name="Schijlen E."/>
            <person name="Tajeshwar N."/>
            <person name="Catarino B."/>
            <person name="Hetherington A.J."/>
            <person name="Saltykova A."/>
            <person name="Bonnot C."/>
            <person name="Breuninger H."/>
            <person name="Symeonidi A."/>
            <person name="Radhakrishnan G.V."/>
            <person name="Van Nieuwerburgh F."/>
            <person name="Deforce D."/>
            <person name="Chang C."/>
            <person name="Karol K.G."/>
            <person name="Hedrich R."/>
            <person name="Ulvskov P."/>
            <person name="Glockner G."/>
            <person name="Delwiche C.F."/>
            <person name="Petrasek J."/>
            <person name="Van de Peer Y."/>
            <person name="Friml J."/>
            <person name="Beilby M."/>
            <person name="Dolan L."/>
            <person name="Kohara Y."/>
            <person name="Sugano S."/>
            <person name="Fujiyama A."/>
            <person name="Delaux P.-M."/>
            <person name="Quint M."/>
            <person name="TheiBen G."/>
            <person name="Hagemann M."/>
            <person name="Harholt J."/>
            <person name="Dunand C."/>
            <person name="Zachgo S."/>
            <person name="Langdale J."/>
            <person name="Maumus F."/>
            <person name="Straeten D.V.D."/>
            <person name="Gould S.B."/>
            <person name="Rensing S.A."/>
        </authorList>
    </citation>
    <scope>NUCLEOTIDE SEQUENCE [LARGE SCALE GENOMIC DNA]</scope>
    <source>
        <strain evidence="8 9">S276</strain>
    </source>
</reference>
<dbReference type="InterPro" id="IPR001878">
    <property type="entry name" value="Znf_CCHC"/>
</dbReference>
<dbReference type="PROSITE" id="PS50013">
    <property type="entry name" value="CHROMO_2"/>
    <property type="match status" value="1"/>
</dbReference>
<dbReference type="InterPro" id="IPR036875">
    <property type="entry name" value="Znf_CCHC_sf"/>
</dbReference>
<dbReference type="InterPro" id="IPR023779">
    <property type="entry name" value="Chromodomain_CS"/>
</dbReference>
<dbReference type="PROSITE" id="PS50158">
    <property type="entry name" value="ZF_CCHC"/>
    <property type="match status" value="1"/>
</dbReference>
<evidence type="ECO:0000259" key="5">
    <source>
        <dbReference type="PROSITE" id="PS50013"/>
    </source>
</evidence>
<sequence>MASGGTVETAAEGIMNGGGSNNDNGGNNGRNGGGGNGGNGGGGNWGSRNGNGGGRNEGNYGNGGSHGNWNNSGNWNNGGSGGNGNGGNNGDWRRSARCYNCNQFGHIARECNAPRQNQGGGNWNNGNNGGGGGWNRGRSSNGASSSSTTGEATNMVGISRELEESLKAVCLFSQRHIEMEERRETEKREAEERRKQQEEEKRVREEKNRIELEKRNAKEKKEADREWKLEMLLAKQKAMLNEEFEKMFDKKLQKAVVSETVVKGKAAMAEMSTDEEEEDPVEERLGKCKRQPPALACQASPPGESPSKVGRASTFEPPVTPHQDDSPCLRVPSRRDRTGMEQVPNNWDFHCGNLLCGKGHLLPVTSPQWWHCVKLFVSSPSTAWEDHYTQRLRVGEVPTLADFAAFLQDRFGARHDATDALDCVTQTRWSGSSVPADLERHIQVFQDARLVCNETFLPGATLTDRFLVSLPTDYRLELWRRSFSSAEQAYEAARQYQRMCSRFSAAPSSSRPAATSQSRGTTRGRSSFAGRFRRPARPGASFSRHYSSPEYGEDASAELDPTIGDALEDIELRDVIQYHLDDDTVPMAERLQMAMSAMGRTRNISITSPRQFAHFVRQEDVTLYSVNVMDLLHYDPLCPEVELIALELDPSDPSSIFAAPISISTPQPADTPSTSQVPTPSTVESTHTSRADADVEELTRFTADLEPAVRDLIREYRDVFPPYFSYSGIPPMRGVEHSIQLVPDYRVHHQAPYRLSIPEATELKRQLEELLRLGFIKPSNSPWGAPVLFARKADRNLRLCIDYRGLNRYTVKNSYPMPRADELFDRLAGNRFFTKIDLRSGYHQIRIATEDQPKTAFRSRFVHYEFTVMPFGLTNAPATFQTAMNDIFRDILEEYVLVYLDDILVYNTRCPALDDWITHMAAIMKRANESLADSQTRMAARANRSRMDHPFKVGDDVLVDARHLQLEADTLRKFRRRFFGPCRILQAVGSDTAASPVSFRVKLPDYLRQARVHDVYHVSLVRPYRRPSERFAGRPYERPPPIMVDGHEEFVISDIVSCRVTDDTPPCIEYLVRWKGYPDKEATWEPLEHLQHARMLVCAYDRARRAEMSAPAQPTDPLPPPPAECADFPLLTYFENMDEILGFIEIKVPERLAIITKGGAFPFQYENIFRIVAGGRTMFVIMVRFTDLNIFDMRIYERRGENWMRGDFTRAYVKASEVLFALRRAVLGAGGNIEGFSFAITEFEAFFSTAAIHAEAEIRFTESATTRVLAEISAFRRLSPPGTSHVTSSSSSRGTSERFPRRFIPTSIGLCAAGPRKCALRGWHSLLIGEIPSCQRTTPTFSSAHPEGRRRSYFRSFVLSRRPNESSPPLLLRLPSSIPTLWQSARAPTLSYRIKETSAPLLDEEKWDAWWEDYIELVFCLLGIEFRWSESAPFGEGPEHPEDSVELLIIQAWKTAEEGDLLVIVFGKLEEGNLALITSELLVFLTQLVDDLHPDILSRRDEQPGTHVLSRTLEPH</sequence>
<evidence type="ECO:0000313" key="8">
    <source>
        <dbReference type="EMBL" id="GBG87829.1"/>
    </source>
</evidence>
<dbReference type="InterPro" id="IPR016197">
    <property type="entry name" value="Chromo-like_dom_sf"/>
</dbReference>
<accession>A0A388M027</accession>
<evidence type="ECO:0000259" key="6">
    <source>
        <dbReference type="PROSITE" id="PS50158"/>
    </source>
</evidence>
<evidence type="ECO:0000256" key="3">
    <source>
        <dbReference type="PROSITE-ProRule" id="PRU00047"/>
    </source>
</evidence>
<dbReference type="PROSITE" id="PS00598">
    <property type="entry name" value="CHROMO_1"/>
    <property type="match status" value="1"/>
</dbReference>
<dbReference type="PANTHER" id="PTHR24559">
    <property type="entry name" value="TRANSPOSON TY3-I GAG-POL POLYPROTEIN"/>
    <property type="match status" value="1"/>
</dbReference>
<feature type="region of interest" description="Disordered" evidence="4">
    <location>
        <begin position="1"/>
        <end position="65"/>
    </location>
</feature>
<dbReference type="Pfam" id="PF00385">
    <property type="entry name" value="Chromo"/>
    <property type="match status" value="1"/>
</dbReference>
<dbReference type="Gene3D" id="2.40.50.40">
    <property type="match status" value="1"/>
</dbReference>
<evidence type="ECO:0008006" key="10">
    <source>
        <dbReference type="Google" id="ProtNLM"/>
    </source>
</evidence>
<proteinExistence type="predicted"/>
<feature type="region of interest" description="Disordered" evidence="4">
    <location>
        <begin position="663"/>
        <end position="691"/>
    </location>
</feature>
<dbReference type="InterPro" id="IPR000477">
    <property type="entry name" value="RT_dom"/>
</dbReference>
<feature type="compositionally biased region" description="Gly residues" evidence="4">
    <location>
        <begin position="118"/>
        <end position="135"/>
    </location>
</feature>
<feature type="domain" description="Chromo" evidence="5">
    <location>
        <begin position="1050"/>
        <end position="1112"/>
    </location>
</feature>
<feature type="compositionally biased region" description="Low complexity" evidence="4">
    <location>
        <begin position="503"/>
        <end position="530"/>
    </location>
</feature>
<dbReference type="GO" id="GO:0003676">
    <property type="term" value="F:nucleic acid binding"/>
    <property type="evidence" value="ECO:0007669"/>
    <property type="project" value="InterPro"/>
</dbReference>
<comment type="caution">
    <text evidence="8">The sequence shown here is derived from an EMBL/GenBank/DDBJ whole genome shotgun (WGS) entry which is preliminary data.</text>
</comment>
<dbReference type="InterPro" id="IPR000953">
    <property type="entry name" value="Chromo/chromo_shadow_dom"/>
</dbReference>
<dbReference type="GO" id="GO:0005634">
    <property type="term" value="C:nucleus"/>
    <property type="evidence" value="ECO:0007669"/>
    <property type="project" value="UniProtKB-SubCell"/>
</dbReference>
<feature type="region of interest" description="Disordered" evidence="4">
    <location>
        <begin position="180"/>
        <end position="224"/>
    </location>
</feature>
<feature type="compositionally biased region" description="Gly residues" evidence="4">
    <location>
        <begin position="15"/>
        <end position="65"/>
    </location>
</feature>